<keyword evidence="1" id="KW-1133">Transmembrane helix</keyword>
<evidence type="ECO:0000313" key="3">
    <source>
        <dbReference type="EMBL" id="MXU63926.1"/>
    </source>
</evidence>
<keyword evidence="1" id="KW-0812">Transmembrane</keyword>
<gene>
    <name evidence="3" type="ORF">GSH16_00605</name>
</gene>
<protein>
    <recommendedName>
        <fullName evidence="2">TadE-like domain-containing protein</fullName>
    </recommendedName>
</protein>
<evidence type="ECO:0000313" key="4">
    <source>
        <dbReference type="Proteomes" id="UP000436016"/>
    </source>
</evidence>
<organism evidence="3 4">
    <name type="scientific">Oceanomicrobium pacificus</name>
    <dbReference type="NCBI Taxonomy" id="2692916"/>
    <lineage>
        <taxon>Bacteria</taxon>
        <taxon>Pseudomonadati</taxon>
        <taxon>Pseudomonadota</taxon>
        <taxon>Alphaproteobacteria</taxon>
        <taxon>Rhodobacterales</taxon>
        <taxon>Paracoccaceae</taxon>
        <taxon>Oceanomicrobium</taxon>
    </lineage>
</organism>
<dbReference type="InterPro" id="IPR012495">
    <property type="entry name" value="TadE-like_dom"/>
</dbReference>
<evidence type="ECO:0000259" key="2">
    <source>
        <dbReference type="Pfam" id="PF07811"/>
    </source>
</evidence>
<dbReference type="Pfam" id="PF07811">
    <property type="entry name" value="TadE"/>
    <property type="match status" value="1"/>
</dbReference>
<accession>A0A6B0TJ71</accession>
<dbReference type="Proteomes" id="UP000436016">
    <property type="component" value="Unassembled WGS sequence"/>
</dbReference>
<feature type="domain" description="TadE-like" evidence="2">
    <location>
        <begin position="2"/>
        <end position="41"/>
    </location>
</feature>
<evidence type="ECO:0000256" key="1">
    <source>
        <dbReference type="SAM" id="Phobius"/>
    </source>
</evidence>
<sequence length="118" mass="13057">MTVEYVLWLPLFVAILMLVVDVSLLFLTHANMYDVARDTSRRTALGEFANFSAAETYAETHALVGGHTYTADVDYTGIGEEVYTEVSVPMADVGFSRIFAVVFNGTLRARVTQRVEPS</sequence>
<proteinExistence type="predicted"/>
<dbReference type="AlphaFoldDB" id="A0A6B0TJ71"/>
<keyword evidence="4" id="KW-1185">Reference proteome</keyword>
<comment type="caution">
    <text evidence="3">The sequence shown here is derived from an EMBL/GenBank/DDBJ whole genome shotgun (WGS) entry which is preliminary data.</text>
</comment>
<dbReference type="RefSeq" id="WP_160850918.1">
    <property type="nucleotide sequence ID" value="NZ_WUWG01000001.1"/>
</dbReference>
<keyword evidence="1" id="KW-0472">Membrane</keyword>
<feature type="transmembrane region" description="Helical" evidence="1">
    <location>
        <begin position="6"/>
        <end position="27"/>
    </location>
</feature>
<dbReference type="EMBL" id="WUWG01000001">
    <property type="protein sequence ID" value="MXU63926.1"/>
    <property type="molecule type" value="Genomic_DNA"/>
</dbReference>
<name>A0A6B0TJ71_9RHOB</name>
<reference evidence="3 4" key="1">
    <citation type="submission" date="2019-12" db="EMBL/GenBank/DDBJ databases">
        <title>Strain KN286 was isolated from seawater, which was collected from Caroline Seamount in the tropical western Pacific.</title>
        <authorList>
            <person name="Wang Q."/>
        </authorList>
    </citation>
    <scope>NUCLEOTIDE SEQUENCE [LARGE SCALE GENOMIC DNA]</scope>
    <source>
        <strain evidence="3 4">KN286</strain>
    </source>
</reference>